<dbReference type="AlphaFoldDB" id="A0A7W5FDM0"/>
<comment type="caution">
    <text evidence="2">The sequence shown here is derived from an EMBL/GenBank/DDBJ whole genome shotgun (WGS) entry which is preliminary data.</text>
</comment>
<dbReference type="InterPro" id="IPR036770">
    <property type="entry name" value="Ankyrin_rpt-contain_sf"/>
</dbReference>
<evidence type="ECO:0000256" key="1">
    <source>
        <dbReference type="PROSITE-ProRule" id="PRU00023"/>
    </source>
</evidence>
<dbReference type="EMBL" id="JACHXF010000003">
    <property type="protein sequence ID" value="MBB3094437.1"/>
    <property type="molecule type" value="Genomic_DNA"/>
</dbReference>
<dbReference type="RefSeq" id="WP_183218710.1">
    <property type="nucleotide sequence ID" value="NZ_BMPW01000008.1"/>
</dbReference>
<dbReference type="SUPFAM" id="SSF48403">
    <property type="entry name" value="Ankyrin repeat"/>
    <property type="match status" value="1"/>
</dbReference>
<evidence type="ECO:0008006" key="4">
    <source>
        <dbReference type="Google" id="ProtNLM"/>
    </source>
</evidence>
<dbReference type="Gene3D" id="1.25.40.20">
    <property type="entry name" value="Ankyrin repeat-containing domain"/>
    <property type="match status" value="1"/>
</dbReference>
<dbReference type="Proteomes" id="UP000590749">
    <property type="component" value="Unassembled WGS sequence"/>
</dbReference>
<keyword evidence="1" id="KW-0040">ANK repeat</keyword>
<reference evidence="2 3" key="1">
    <citation type="submission" date="2020-08" db="EMBL/GenBank/DDBJ databases">
        <title>Genomic Encyclopedia of Type Strains, Phase III (KMG-III): the genomes of soil and plant-associated and newly described type strains.</title>
        <authorList>
            <person name="Whitman W."/>
        </authorList>
    </citation>
    <scope>NUCLEOTIDE SEQUENCE [LARGE SCALE GENOMIC DNA]</scope>
    <source>
        <strain evidence="2 3">CECT 3287</strain>
    </source>
</reference>
<evidence type="ECO:0000313" key="3">
    <source>
        <dbReference type="Proteomes" id="UP000590749"/>
    </source>
</evidence>
<dbReference type="PROSITE" id="PS50088">
    <property type="entry name" value="ANK_REPEAT"/>
    <property type="match status" value="1"/>
</dbReference>
<gene>
    <name evidence="2" type="ORF">FHR83_002089</name>
</gene>
<proteinExistence type="predicted"/>
<feature type="repeat" description="ANK" evidence="1">
    <location>
        <begin position="383"/>
        <end position="415"/>
    </location>
</feature>
<sequence>MIAACTEARERGDWRAACAAARIDVAFTDAGPVAGLLAGFAPDLLRWHLPRSSSGNGALATGMRFLLAPDRPITPDTWVLVVRSPRWVTGTQRLTLEAARAGDLGEGLVFPFPPYLWDARRSAELPAAGGAARLRGAGAIDLWASAGWLIDHADARSWPRDGRAILDEADPWVAARTLRWIADRFRGWSFPVWADGHRPPSRCVRLEVAGERTGITRSLLDPPQPGMTPARPCLHPVLLRQPVEIELVARGLIPVRDVHPLVRAALFPDVPVDSGPPRRHAHEVRVRVRCGGEWHWVGLRGNHLDLLDHTGADRLREQALRAFGGSLAGCFRAESAWYGGEGAVPRGLIEHRRDLWRRMEHGGSRVVLAMLDAGLDPHIRDGQGRTLLHRIHLFDHEELLPRLLAEGLDVNAVSRRGWTPMCEALVHSAPAELLQALNAAGAYPQLSLTDPAEWAASPA</sequence>
<name>A0A7W5FDM0_9ACTN</name>
<evidence type="ECO:0000313" key="2">
    <source>
        <dbReference type="EMBL" id="MBB3094437.1"/>
    </source>
</evidence>
<protein>
    <recommendedName>
        <fullName evidence="4">Ankyrin repeat-containing protein</fullName>
    </recommendedName>
</protein>
<keyword evidence="3" id="KW-1185">Reference proteome</keyword>
<accession>A0A7W5FDM0</accession>
<dbReference type="InterPro" id="IPR002110">
    <property type="entry name" value="Ankyrin_rpt"/>
</dbReference>
<organism evidence="2 3">
    <name type="scientific">Actinoplanes campanulatus</name>
    <dbReference type="NCBI Taxonomy" id="113559"/>
    <lineage>
        <taxon>Bacteria</taxon>
        <taxon>Bacillati</taxon>
        <taxon>Actinomycetota</taxon>
        <taxon>Actinomycetes</taxon>
        <taxon>Micromonosporales</taxon>
        <taxon>Micromonosporaceae</taxon>
        <taxon>Actinoplanes</taxon>
    </lineage>
</organism>